<evidence type="ECO:0000256" key="1">
    <source>
        <dbReference type="SAM" id="SignalP"/>
    </source>
</evidence>
<sequence>MSALSRRKLLRTFPLDFLATAALPAVVDMPQADPTGVVDRTKAWQEAYLASLAAANAYSASLRVKPLKKTECDRCFAVHVAACEVLEAERSALWRV</sequence>
<feature type="chain" id="PRO_5046393679" evidence="1">
    <location>
        <begin position="25"/>
        <end position="96"/>
    </location>
</feature>
<evidence type="ECO:0000313" key="3">
    <source>
        <dbReference type="Proteomes" id="UP001276840"/>
    </source>
</evidence>
<gene>
    <name evidence="2" type="ORF">RFM68_24400</name>
</gene>
<dbReference type="RefSeq" id="WP_320235585.1">
    <property type="nucleotide sequence ID" value="NZ_JAVIJF010000019.1"/>
</dbReference>
<proteinExistence type="predicted"/>
<organism evidence="2 3">
    <name type="scientific">Mesorhizobium montanum</name>
    <dbReference type="NCBI Taxonomy" id="3072323"/>
    <lineage>
        <taxon>Bacteria</taxon>
        <taxon>Pseudomonadati</taxon>
        <taxon>Pseudomonadota</taxon>
        <taxon>Alphaproteobacteria</taxon>
        <taxon>Hyphomicrobiales</taxon>
        <taxon>Phyllobacteriaceae</taxon>
        <taxon>Mesorhizobium</taxon>
    </lineage>
</organism>
<reference evidence="2 3" key="1">
    <citation type="submission" date="2023-08" db="EMBL/GenBank/DDBJ databases">
        <title>Implementing the SeqCode for naming new Mesorhizobium species isolated from Vachellia karroo root nodules.</title>
        <authorList>
            <person name="Van Lill M."/>
        </authorList>
    </citation>
    <scope>NUCLEOTIDE SEQUENCE [LARGE SCALE GENOMIC DNA]</scope>
    <source>
        <strain evidence="2 3">MSK 1335</strain>
    </source>
</reference>
<keyword evidence="1" id="KW-0732">Signal</keyword>
<evidence type="ECO:0000313" key="2">
    <source>
        <dbReference type="EMBL" id="MDX8527647.1"/>
    </source>
</evidence>
<keyword evidence="3" id="KW-1185">Reference proteome</keyword>
<accession>A0ABU4ZRI3</accession>
<dbReference type="Proteomes" id="UP001276840">
    <property type="component" value="Unassembled WGS sequence"/>
</dbReference>
<protein>
    <submittedName>
        <fullName evidence="2">Uncharacterized protein</fullName>
    </submittedName>
</protein>
<dbReference type="EMBL" id="JAVIJF010000019">
    <property type="protein sequence ID" value="MDX8527647.1"/>
    <property type="molecule type" value="Genomic_DNA"/>
</dbReference>
<comment type="caution">
    <text evidence="2">The sequence shown here is derived from an EMBL/GenBank/DDBJ whole genome shotgun (WGS) entry which is preliminary data.</text>
</comment>
<feature type="signal peptide" evidence="1">
    <location>
        <begin position="1"/>
        <end position="24"/>
    </location>
</feature>
<name>A0ABU4ZRI3_9HYPH</name>